<proteinExistence type="inferred from homology"/>
<dbReference type="AlphaFoldDB" id="A0AAD8I0R8"/>
<dbReference type="GO" id="GO:0016020">
    <property type="term" value="C:membrane"/>
    <property type="evidence" value="ECO:0007669"/>
    <property type="project" value="TreeGrafter"/>
</dbReference>
<dbReference type="GO" id="GO:0046872">
    <property type="term" value="F:metal ion binding"/>
    <property type="evidence" value="ECO:0007669"/>
    <property type="project" value="UniProtKB-KW"/>
</dbReference>
<dbReference type="EMBL" id="JAUIZM010000007">
    <property type="protein sequence ID" value="KAK1376553.1"/>
    <property type="molecule type" value="Genomic_DNA"/>
</dbReference>
<organism evidence="8 9">
    <name type="scientific">Heracleum sosnowskyi</name>
    <dbReference type="NCBI Taxonomy" id="360622"/>
    <lineage>
        <taxon>Eukaryota</taxon>
        <taxon>Viridiplantae</taxon>
        <taxon>Streptophyta</taxon>
        <taxon>Embryophyta</taxon>
        <taxon>Tracheophyta</taxon>
        <taxon>Spermatophyta</taxon>
        <taxon>Magnoliopsida</taxon>
        <taxon>eudicotyledons</taxon>
        <taxon>Gunneridae</taxon>
        <taxon>Pentapetalae</taxon>
        <taxon>asterids</taxon>
        <taxon>campanulids</taxon>
        <taxon>Apiales</taxon>
        <taxon>Apiaceae</taxon>
        <taxon>Apioideae</taxon>
        <taxon>apioid superclade</taxon>
        <taxon>Tordylieae</taxon>
        <taxon>Tordyliinae</taxon>
        <taxon>Heracleum</taxon>
    </lineage>
</organism>
<comment type="cofactor">
    <cofactor evidence="6">
        <name>Zn(2+)</name>
        <dbReference type="ChEBI" id="CHEBI:29105"/>
    </cofactor>
    <text evidence="6">Binds 1 zinc ion per subunit.</text>
</comment>
<evidence type="ECO:0000313" key="9">
    <source>
        <dbReference type="Proteomes" id="UP001237642"/>
    </source>
</evidence>
<evidence type="ECO:0000256" key="3">
    <source>
        <dbReference type="ARBA" id="ARBA00022801"/>
    </source>
</evidence>
<comment type="similarity">
    <text evidence="6">Belongs to the peptidase M48 family.</text>
</comment>
<dbReference type="GO" id="GO:0004222">
    <property type="term" value="F:metalloendopeptidase activity"/>
    <property type="evidence" value="ECO:0007669"/>
    <property type="project" value="InterPro"/>
</dbReference>
<evidence type="ECO:0000256" key="2">
    <source>
        <dbReference type="ARBA" id="ARBA00022723"/>
    </source>
</evidence>
<comment type="caution">
    <text evidence="8">The sequence shown here is derived from an EMBL/GenBank/DDBJ whole genome shotgun (WGS) entry which is preliminary data.</text>
</comment>
<evidence type="ECO:0000259" key="7">
    <source>
        <dbReference type="Pfam" id="PF01435"/>
    </source>
</evidence>
<protein>
    <submittedName>
        <fullName evidence="8">Mitochondrial metalloendopeptidase OMA1</fullName>
    </submittedName>
</protein>
<keyword evidence="1 6" id="KW-0645">Protease</keyword>
<accession>A0AAD8I0R8</accession>
<dbReference type="InterPro" id="IPR051156">
    <property type="entry name" value="Mito/Outer_Membr_Metalloprot"/>
</dbReference>
<sequence length="180" mass="19884">MSNISLPVLAYYRTTDVLIIATVIGHEVGHVVARHYAEQFTKWLWFTIGMMIILAGSAGSGIPPSPQGTEKLAELILNPCSRSNDKEADYIGLLLMASAAYDPREAPKVYEMLDDDDSSDSNFKFIDDLFSTHPSGKTRVAALSKPKVMEEAMTIFSKAIEATRREEEECIERGFDVCGS</sequence>
<keyword evidence="2" id="KW-0479">Metal-binding</keyword>
<reference evidence="8" key="2">
    <citation type="submission" date="2023-05" db="EMBL/GenBank/DDBJ databases">
        <authorList>
            <person name="Schelkunov M.I."/>
        </authorList>
    </citation>
    <scope>NUCLEOTIDE SEQUENCE</scope>
    <source>
        <strain evidence="8">Hsosn_3</strain>
        <tissue evidence="8">Leaf</tissue>
    </source>
</reference>
<gene>
    <name evidence="8" type="ORF">POM88_032746</name>
</gene>
<keyword evidence="5 6" id="KW-0482">Metalloprotease</keyword>
<evidence type="ECO:0000256" key="1">
    <source>
        <dbReference type="ARBA" id="ARBA00022670"/>
    </source>
</evidence>
<keyword evidence="9" id="KW-1185">Reference proteome</keyword>
<evidence type="ECO:0000313" key="8">
    <source>
        <dbReference type="EMBL" id="KAK1376553.1"/>
    </source>
</evidence>
<dbReference type="GO" id="GO:0051603">
    <property type="term" value="P:proteolysis involved in protein catabolic process"/>
    <property type="evidence" value="ECO:0007669"/>
    <property type="project" value="TreeGrafter"/>
</dbReference>
<dbReference type="Proteomes" id="UP001237642">
    <property type="component" value="Unassembled WGS sequence"/>
</dbReference>
<dbReference type="PANTHER" id="PTHR22726:SF1">
    <property type="entry name" value="METALLOENDOPEPTIDASE OMA1, MITOCHONDRIAL"/>
    <property type="match status" value="1"/>
</dbReference>
<feature type="domain" description="Peptidase M48" evidence="7">
    <location>
        <begin position="20"/>
        <end position="146"/>
    </location>
</feature>
<dbReference type="PANTHER" id="PTHR22726">
    <property type="entry name" value="METALLOENDOPEPTIDASE OMA1"/>
    <property type="match status" value="1"/>
</dbReference>
<evidence type="ECO:0000256" key="4">
    <source>
        <dbReference type="ARBA" id="ARBA00022833"/>
    </source>
</evidence>
<keyword evidence="3 6" id="KW-0378">Hydrolase</keyword>
<evidence type="ECO:0000256" key="5">
    <source>
        <dbReference type="ARBA" id="ARBA00023049"/>
    </source>
</evidence>
<dbReference type="Pfam" id="PF01435">
    <property type="entry name" value="Peptidase_M48"/>
    <property type="match status" value="1"/>
</dbReference>
<dbReference type="InterPro" id="IPR001915">
    <property type="entry name" value="Peptidase_M48"/>
</dbReference>
<name>A0AAD8I0R8_9APIA</name>
<reference evidence="8" key="1">
    <citation type="submission" date="2023-02" db="EMBL/GenBank/DDBJ databases">
        <title>Genome of toxic invasive species Heracleum sosnowskyi carries increased number of genes despite the absence of recent whole-genome duplications.</title>
        <authorList>
            <person name="Schelkunov M."/>
            <person name="Shtratnikova V."/>
            <person name="Makarenko M."/>
            <person name="Klepikova A."/>
            <person name="Omelchenko D."/>
            <person name="Novikova G."/>
            <person name="Obukhova E."/>
            <person name="Bogdanov V."/>
            <person name="Penin A."/>
            <person name="Logacheva M."/>
        </authorList>
    </citation>
    <scope>NUCLEOTIDE SEQUENCE</scope>
    <source>
        <strain evidence="8">Hsosn_3</strain>
        <tissue evidence="8">Leaf</tissue>
    </source>
</reference>
<keyword evidence="4 6" id="KW-0862">Zinc</keyword>
<evidence type="ECO:0000256" key="6">
    <source>
        <dbReference type="RuleBase" id="RU003983"/>
    </source>
</evidence>